<dbReference type="HOGENOM" id="CLU_3137697_0_0_3"/>
<dbReference type="Proteomes" id="UP000003172">
    <property type="component" value="Unassembled WGS sequence"/>
</dbReference>
<proteinExistence type="predicted"/>
<keyword evidence="1" id="KW-1133">Transmembrane helix</keyword>
<accession>I4FP28</accession>
<keyword evidence="1" id="KW-0472">Membrane</keyword>
<reference evidence="2 3" key="1">
    <citation type="submission" date="2012-04" db="EMBL/GenBank/DDBJ databases">
        <authorList>
            <person name="Genoscope - CEA"/>
        </authorList>
    </citation>
    <scope>NUCLEOTIDE SEQUENCE [LARGE SCALE GENOMIC DNA]</scope>
    <source>
        <strain evidence="2 3">9717</strain>
    </source>
</reference>
<feature type="transmembrane region" description="Helical" evidence="1">
    <location>
        <begin position="18"/>
        <end position="40"/>
    </location>
</feature>
<organism evidence="2 3">
    <name type="scientific">Microcystis aeruginosa PCC 9717</name>
    <dbReference type="NCBI Taxonomy" id="1160286"/>
    <lineage>
        <taxon>Bacteria</taxon>
        <taxon>Bacillati</taxon>
        <taxon>Cyanobacteriota</taxon>
        <taxon>Cyanophyceae</taxon>
        <taxon>Oscillatoriophycideae</taxon>
        <taxon>Chroococcales</taxon>
        <taxon>Microcystaceae</taxon>
        <taxon>Microcystis</taxon>
    </lineage>
</organism>
<evidence type="ECO:0000313" key="2">
    <source>
        <dbReference type="EMBL" id="CCH97403.1"/>
    </source>
</evidence>
<evidence type="ECO:0000256" key="1">
    <source>
        <dbReference type="SAM" id="Phobius"/>
    </source>
</evidence>
<sequence>MADVKNLTNLYIALLRQLILFFVLLQIYPVGMLTLFNLVVTSQKKVSKK</sequence>
<dbReference type="AlphaFoldDB" id="I4FP28"/>
<keyword evidence="1" id="KW-0812">Transmembrane</keyword>
<protein>
    <submittedName>
        <fullName evidence="2">Uncharacterized protein</fullName>
    </submittedName>
</protein>
<evidence type="ECO:0000313" key="3">
    <source>
        <dbReference type="Proteomes" id="UP000003172"/>
    </source>
</evidence>
<comment type="caution">
    <text evidence="2">The sequence shown here is derived from an EMBL/GenBank/DDBJ whole genome shotgun (WGS) entry which is preliminary data.</text>
</comment>
<gene>
    <name evidence="2" type="ORF">MICAB_3250010</name>
</gene>
<dbReference type="EMBL" id="CAII01000252">
    <property type="protein sequence ID" value="CCH97403.1"/>
    <property type="molecule type" value="Genomic_DNA"/>
</dbReference>
<name>I4FP28_MICAE</name>